<feature type="transmembrane region" description="Helical" evidence="9">
    <location>
        <begin position="336"/>
        <end position="353"/>
    </location>
</feature>
<dbReference type="EMBL" id="MU003727">
    <property type="protein sequence ID" value="KAF2801820.1"/>
    <property type="molecule type" value="Genomic_DNA"/>
</dbReference>
<feature type="transmembrane region" description="Helical" evidence="9">
    <location>
        <begin position="542"/>
        <end position="561"/>
    </location>
</feature>
<keyword evidence="5 9" id="KW-1133">Transmembrane helix</keyword>
<feature type="transmembrane region" description="Helical" evidence="9">
    <location>
        <begin position="183"/>
        <end position="204"/>
    </location>
</feature>
<evidence type="ECO:0000313" key="11">
    <source>
        <dbReference type="EMBL" id="KAF2801820.1"/>
    </source>
</evidence>
<accession>A0A6A6XZI8</accession>
<feature type="transmembrane region" description="Helical" evidence="9">
    <location>
        <begin position="57"/>
        <end position="76"/>
    </location>
</feature>
<sequence>MPSPFEKDAVAGDGGASIHSQDRYNANSDTEAVSADAQHGVQAAEATNQVWSKSSLIAAYLLIWTIAFVDAMQQGMAGALTPYVTSDFALHSLTATTSIMSSLIGGLSKLTLAKILDIFGRPQGFLFMVILLTLGLIMMAACNNVETYAAAQVFYWVGYNGLNFTTGIFVADTSHLKNRAFMFAFISSPYIATTWIGGPLATAFLKGPGFRWGFGVFAIIMPVVCMPLYFLFAWNYGKAKKAGLVPKTETNRTFFQSVKYYFIQFDAIGLLLITGGLALFLLPFSLYSYQKEGWRSALVICMIIFGGLLIIAFALYEKFLAPVKFMPFELMMDRTVLGACLLSGTIFVSFYVWDSYFSSFLQVVNNLTVTEASYVVNIYSIGSCFFALIVGVVIRWTGKFKWLALYFGVPLTILGVALMIAFRQPNVNIGYIVMCQIFIAFAGGTLVICEQIAVMAAGSHQQVAVLLAVEGMFANVGGAIGSTVAGAIWTGVFPVKLLEHLPADAKGDVALIYQSLVTQLSYPVGSPIRIAIQQAYGEAQRYMLIGGSTVLVLSIVSVAVWRDIQVKDFKQVKGLVV</sequence>
<evidence type="ECO:0000256" key="5">
    <source>
        <dbReference type="ARBA" id="ARBA00022989"/>
    </source>
</evidence>
<dbReference type="AlphaFoldDB" id="A0A6A6XZI8"/>
<dbReference type="GO" id="GO:0022857">
    <property type="term" value="F:transmembrane transporter activity"/>
    <property type="evidence" value="ECO:0007669"/>
    <property type="project" value="InterPro"/>
</dbReference>
<feature type="transmembrane region" description="Helical" evidence="9">
    <location>
        <begin position="465"/>
        <end position="489"/>
    </location>
</feature>
<reference evidence="13" key="3">
    <citation type="submission" date="2025-04" db="UniProtKB">
        <authorList>
            <consortium name="RefSeq"/>
        </authorList>
    </citation>
    <scope>IDENTIFICATION</scope>
    <source>
        <strain evidence="13">CBS 304.34</strain>
    </source>
</reference>
<dbReference type="FunFam" id="1.20.1250.20:FF:000284">
    <property type="entry name" value="Siderophore iron transporter mirB"/>
    <property type="match status" value="1"/>
</dbReference>
<dbReference type="SUPFAM" id="SSF103473">
    <property type="entry name" value="MFS general substrate transporter"/>
    <property type="match status" value="2"/>
</dbReference>
<feature type="transmembrane region" description="Helical" evidence="9">
    <location>
        <begin position="429"/>
        <end position="453"/>
    </location>
</feature>
<comment type="subcellular location">
    <subcellularLocation>
        <location evidence="1">Membrane</location>
        <topology evidence="1">Multi-pass membrane protein</topology>
    </subcellularLocation>
</comment>
<dbReference type="Proteomes" id="UP000504636">
    <property type="component" value="Unplaced"/>
</dbReference>
<gene>
    <name evidence="11 13" type="ORF">BDZ99DRAFT_402706</name>
</gene>
<dbReference type="PROSITE" id="PS50850">
    <property type="entry name" value="MFS"/>
    <property type="match status" value="1"/>
</dbReference>
<dbReference type="PANTHER" id="PTHR23501">
    <property type="entry name" value="MAJOR FACILITATOR SUPERFAMILY"/>
    <property type="match status" value="1"/>
</dbReference>
<comment type="similarity">
    <text evidence="2">Belongs to the major facilitator superfamily.</text>
</comment>
<feature type="transmembrane region" description="Helical" evidence="9">
    <location>
        <begin position="124"/>
        <end position="141"/>
    </location>
</feature>
<feature type="transmembrane region" description="Helical" evidence="9">
    <location>
        <begin position="88"/>
        <end position="112"/>
    </location>
</feature>
<evidence type="ECO:0000259" key="10">
    <source>
        <dbReference type="PROSITE" id="PS50850"/>
    </source>
</evidence>
<evidence type="ECO:0000313" key="13">
    <source>
        <dbReference type="RefSeq" id="XP_033568784.1"/>
    </source>
</evidence>
<dbReference type="RefSeq" id="XP_033568784.1">
    <property type="nucleotide sequence ID" value="XM_033716302.1"/>
</dbReference>
<dbReference type="GeneID" id="54457195"/>
<name>A0A6A6XZI8_9PEZI</name>
<feature type="region of interest" description="Disordered" evidence="8">
    <location>
        <begin position="1"/>
        <end position="23"/>
    </location>
</feature>
<feature type="transmembrane region" description="Helical" evidence="9">
    <location>
        <begin position="294"/>
        <end position="316"/>
    </location>
</feature>
<evidence type="ECO:0000256" key="1">
    <source>
        <dbReference type="ARBA" id="ARBA00004141"/>
    </source>
</evidence>
<dbReference type="InterPro" id="IPR011701">
    <property type="entry name" value="MFS"/>
</dbReference>
<feature type="transmembrane region" description="Helical" evidence="9">
    <location>
        <begin position="373"/>
        <end position="396"/>
    </location>
</feature>
<dbReference type="PANTHER" id="PTHR23501:SF3">
    <property type="entry name" value="MAJOR FACILITATOR SUPERFAMILY (MFS) PROFILE DOMAIN-CONTAINING PROTEIN"/>
    <property type="match status" value="1"/>
</dbReference>
<proteinExistence type="inferred from homology"/>
<dbReference type="InterPro" id="IPR036259">
    <property type="entry name" value="MFS_trans_sf"/>
</dbReference>
<evidence type="ECO:0000256" key="3">
    <source>
        <dbReference type="ARBA" id="ARBA00022448"/>
    </source>
</evidence>
<protein>
    <submittedName>
        <fullName evidence="11 13">Siderophore iron transporter mirB</fullName>
    </submittedName>
</protein>
<keyword evidence="12" id="KW-1185">Reference proteome</keyword>
<keyword evidence="7" id="KW-0325">Glycoprotein</keyword>
<evidence type="ECO:0000256" key="4">
    <source>
        <dbReference type="ARBA" id="ARBA00022692"/>
    </source>
</evidence>
<feature type="transmembrane region" description="Helical" evidence="9">
    <location>
        <begin position="153"/>
        <end position="171"/>
    </location>
</feature>
<feature type="compositionally biased region" description="Basic and acidic residues" evidence="8">
    <location>
        <begin position="1"/>
        <end position="10"/>
    </location>
</feature>
<keyword evidence="3" id="KW-0813">Transport</keyword>
<feature type="domain" description="Major facilitator superfamily (MFS) profile" evidence="10">
    <location>
        <begin position="59"/>
        <end position="565"/>
    </location>
</feature>
<feature type="transmembrane region" description="Helical" evidence="9">
    <location>
        <begin position="210"/>
        <end position="232"/>
    </location>
</feature>
<dbReference type="FunFam" id="1.20.1250.20:FF:000335">
    <property type="entry name" value="Siderochrome iron transporter 2"/>
    <property type="match status" value="1"/>
</dbReference>
<reference evidence="11 13" key="1">
    <citation type="journal article" date="2020" name="Stud. Mycol.">
        <title>101 Dothideomycetes genomes: a test case for predicting lifestyles and emergence of pathogens.</title>
        <authorList>
            <person name="Haridas S."/>
            <person name="Albert R."/>
            <person name="Binder M."/>
            <person name="Bloem J."/>
            <person name="Labutti K."/>
            <person name="Salamov A."/>
            <person name="Andreopoulos B."/>
            <person name="Baker S."/>
            <person name="Barry K."/>
            <person name="Bills G."/>
            <person name="Bluhm B."/>
            <person name="Cannon C."/>
            <person name="Castanera R."/>
            <person name="Culley D."/>
            <person name="Daum C."/>
            <person name="Ezra D."/>
            <person name="Gonzalez J."/>
            <person name="Henrissat B."/>
            <person name="Kuo A."/>
            <person name="Liang C."/>
            <person name="Lipzen A."/>
            <person name="Lutzoni F."/>
            <person name="Magnuson J."/>
            <person name="Mondo S."/>
            <person name="Nolan M."/>
            <person name="Ohm R."/>
            <person name="Pangilinan J."/>
            <person name="Park H.-J."/>
            <person name="Ramirez L."/>
            <person name="Alfaro M."/>
            <person name="Sun H."/>
            <person name="Tritt A."/>
            <person name="Yoshinaga Y."/>
            <person name="Zwiers L.-H."/>
            <person name="Turgeon B."/>
            <person name="Goodwin S."/>
            <person name="Spatafora J."/>
            <person name="Crous P."/>
            <person name="Grigoriev I."/>
        </authorList>
    </citation>
    <scope>NUCLEOTIDE SEQUENCE</scope>
    <source>
        <strain evidence="11 13">CBS 304.34</strain>
    </source>
</reference>
<dbReference type="GO" id="GO:0005886">
    <property type="term" value="C:plasma membrane"/>
    <property type="evidence" value="ECO:0007669"/>
    <property type="project" value="TreeGrafter"/>
</dbReference>
<evidence type="ECO:0000256" key="2">
    <source>
        <dbReference type="ARBA" id="ARBA00008335"/>
    </source>
</evidence>
<reference evidence="13" key="2">
    <citation type="submission" date="2020-04" db="EMBL/GenBank/DDBJ databases">
        <authorList>
            <consortium name="NCBI Genome Project"/>
        </authorList>
    </citation>
    <scope>NUCLEOTIDE SEQUENCE</scope>
    <source>
        <strain evidence="13">CBS 304.34</strain>
    </source>
</reference>
<dbReference type="InterPro" id="IPR020846">
    <property type="entry name" value="MFS_dom"/>
</dbReference>
<dbReference type="OrthoDB" id="4078873at2759"/>
<keyword evidence="4 9" id="KW-0812">Transmembrane</keyword>
<evidence type="ECO:0000256" key="6">
    <source>
        <dbReference type="ARBA" id="ARBA00023136"/>
    </source>
</evidence>
<evidence type="ECO:0000256" key="8">
    <source>
        <dbReference type="SAM" id="MobiDB-lite"/>
    </source>
</evidence>
<feature type="transmembrane region" description="Helical" evidence="9">
    <location>
        <begin position="403"/>
        <end position="423"/>
    </location>
</feature>
<feature type="transmembrane region" description="Helical" evidence="9">
    <location>
        <begin position="260"/>
        <end position="282"/>
    </location>
</feature>
<dbReference type="Gene3D" id="1.20.1250.20">
    <property type="entry name" value="MFS general substrate transporter like domains"/>
    <property type="match status" value="2"/>
</dbReference>
<evidence type="ECO:0000313" key="12">
    <source>
        <dbReference type="Proteomes" id="UP000504636"/>
    </source>
</evidence>
<evidence type="ECO:0000256" key="9">
    <source>
        <dbReference type="SAM" id="Phobius"/>
    </source>
</evidence>
<keyword evidence="6 9" id="KW-0472">Membrane</keyword>
<dbReference type="Pfam" id="PF07690">
    <property type="entry name" value="MFS_1"/>
    <property type="match status" value="1"/>
</dbReference>
<evidence type="ECO:0000256" key="7">
    <source>
        <dbReference type="ARBA" id="ARBA00023180"/>
    </source>
</evidence>
<organism evidence="11">
    <name type="scientific">Mytilinidion resinicola</name>
    <dbReference type="NCBI Taxonomy" id="574789"/>
    <lineage>
        <taxon>Eukaryota</taxon>
        <taxon>Fungi</taxon>
        <taxon>Dikarya</taxon>
        <taxon>Ascomycota</taxon>
        <taxon>Pezizomycotina</taxon>
        <taxon>Dothideomycetes</taxon>
        <taxon>Pleosporomycetidae</taxon>
        <taxon>Mytilinidiales</taxon>
        <taxon>Mytilinidiaceae</taxon>
        <taxon>Mytilinidion</taxon>
    </lineage>
</organism>